<comment type="similarity">
    <text evidence="1 5">Belongs to the NAD(P)-dependent epimerase/dehydratase family. Fucose synthase subfamily.</text>
</comment>
<proteinExistence type="inferred from homology"/>
<evidence type="ECO:0000256" key="3">
    <source>
        <dbReference type="ARBA" id="ARBA00023002"/>
    </source>
</evidence>
<dbReference type="GO" id="GO:0070401">
    <property type="term" value="F:NADP+ binding"/>
    <property type="evidence" value="ECO:0007669"/>
    <property type="project" value="UniProtKB-UniRule"/>
</dbReference>
<accession>A0AAU9EA18</accession>
<feature type="binding site" evidence="5">
    <location>
        <position position="210"/>
    </location>
    <ligand>
        <name>substrate</name>
    </ligand>
</feature>
<dbReference type="PANTHER" id="PTHR43238:SF1">
    <property type="entry name" value="GDP-L-FUCOSE SYNTHASE"/>
    <property type="match status" value="1"/>
</dbReference>
<dbReference type="KEGG" id="hprf:HLPR_26890"/>
<dbReference type="GO" id="GO:0050577">
    <property type="term" value="F:GDP-L-fucose synthase activity"/>
    <property type="evidence" value="ECO:0007669"/>
    <property type="project" value="UniProtKB-UniRule"/>
</dbReference>
<comment type="function">
    <text evidence="5">Catalyzes the two-step NADP-dependent conversion of GDP-4-dehydro-6-deoxy-D-mannose to GDP-fucose, involving an epimerase and a reductase reaction.</text>
</comment>
<reference evidence="7 8" key="1">
    <citation type="submission" date="2023-08" db="EMBL/GenBank/DDBJ databases">
        <title>Helicovermis profunda gen. nov., sp. nov., a novel mesophilic, fermentative bacterium within the Bacillota from a deep-sea hydrothermal vent chimney.</title>
        <authorList>
            <person name="Miyazaki U."/>
            <person name="Mizutani D."/>
            <person name="Hashimoto Y."/>
            <person name="Tame A."/>
            <person name="Sawayama S."/>
            <person name="Miyazaki J."/>
            <person name="Takai K."/>
            <person name="Nakagawa S."/>
        </authorList>
    </citation>
    <scope>NUCLEOTIDE SEQUENCE [LARGE SCALE GENOMIC DNA]</scope>
    <source>
        <strain evidence="7 8">S502</strain>
    </source>
</reference>
<keyword evidence="2 5" id="KW-0521">NADP</keyword>
<protein>
    <recommendedName>
        <fullName evidence="5">GDP-L-fucose synthase</fullName>
        <ecNumber evidence="5">1.1.1.271</ecNumber>
    </recommendedName>
    <alternativeName>
        <fullName evidence="5">GDP-4-keto-6-deoxy-D-mannose-3,5-epimerase-4-reductase</fullName>
    </alternativeName>
</protein>
<dbReference type="CDD" id="cd05239">
    <property type="entry name" value="GDP_FS_SDR_e"/>
    <property type="match status" value="1"/>
</dbReference>
<gene>
    <name evidence="5" type="primary">fcl</name>
    <name evidence="7" type="ORF">HLPR_26890</name>
</gene>
<dbReference type="Gene3D" id="3.40.50.720">
    <property type="entry name" value="NAD(P)-binding Rossmann-like Domain"/>
    <property type="match status" value="1"/>
</dbReference>
<feature type="domain" description="NAD-dependent epimerase/dehydratase" evidence="6">
    <location>
        <begin position="7"/>
        <end position="238"/>
    </location>
</feature>
<keyword evidence="5" id="KW-0511">Multifunctional enzyme</keyword>
<dbReference type="PANTHER" id="PTHR43238">
    <property type="entry name" value="GDP-L-FUCOSE SYNTHASE"/>
    <property type="match status" value="1"/>
</dbReference>
<evidence type="ECO:0000256" key="2">
    <source>
        <dbReference type="ARBA" id="ARBA00022857"/>
    </source>
</evidence>
<feature type="site" description="Important for catalytic activity" evidence="5">
    <location>
        <position position="108"/>
    </location>
</feature>
<dbReference type="AlphaFoldDB" id="A0AAU9EA18"/>
<keyword evidence="4 5" id="KW-0413">Isomerase</keyword>
<dbReference type="GO" id="GO:0016853">
    <property type="term" value="F:isomerase activity"/>
    <property type="evidence" value="ECO:0007669"/>
    <property type="project" value="UniProtKB-KW"/>
</dbReference>
<feature type="binding site" evidence="5">
    <location>
        <begin position="11"/>
        <end position="17"/>
    </location>
    <ligand>
        <name>NADP(+)</name>
        <dbReference type="ChEBI" id="CHEBI:58349"/>
    </ligand>
</feature>
<dbReference type="SUPFAM" id="SSF51735">
    <property type="entry name" value="NAD(P)-binding Rossmann-fold domains"/>
    <property type="match status" value="1"/>
</dbReference>
<evidence type="ECO:0000256" key="5">
    <source>
        <dbReference type="HAMAP-Rule" id="MF_00956"/>
    </source>
</evidence>
<feature type="binding site" evidence="5">
    <location>
        <begin position="164"/>
        <end position="167"/>
    </location>
    <ligand>
        <name>NADP(+)</name>
        <dbReference type="ChEBI" id="CHEBI:58349"/>
    </ligand>
</feature>
<organism evidence="7 8">
    <name type="scientific">Helicovermis profundi</name>
    <dbReference type="NCBI Taxonomy" id="3065157"/>
    <lineage>
        <taxon>Bacteria</taxon>
        <taxon>Bacillati</taxon>
        <taxon>Bacillota</taxon>
        <taxon>Clostridia</taxon>
        <taxon>Helicovermis</taxon>
    </lineage>
</organism>
<feature type="active site" description="Proton donor/acceptor" evidence="5">
    <location>
        <position position="137"/>
    </location>
</feature>
<dbReference type="Proteomes" id="UP001321786">
    <property type="component" value="Chromosome"/>
</dbReference>
<feature type="binding site" evidence="5">
    <location>
        <position position="188"/>
    </location>
    <ligand>
        <name>substrate</name>
    </ligand>
</feature>
<dbReference type="RefSeq" id="WP_338535949.1">
    <property type="nucleotide sequence ID" value="NZ_AP028654.1"/>
</dbReference>
<feature type="binding site" evidence="5">
    <location>
        <position position="270"/>
    </location>
    <ligand>
        <name>substrate</name>
    </ligand>
</feature>
<name>A0AAU9EA18_9FIRM</name>
<dbReference type="Gene3D" id="3.90.25.10">
    <property type="entry name" value="UDP-galactose 4-epimerase, domain 1"/>
    <property type="match status" value="1"/>
</dbReference>
<comment type="pathway">
    <text evidence="5">Nucleotide-sugar biosynthesis; GDP-L-fucose biosynthesis via de novo pathway; GDP-L-fucose from GDP-alpha-D-mannose: step 2/2.</text>
</comment>
<feature type="binding site" evidence="5">
    <location>
        <begin position="106"/>
        <end position="109"/>
    </location>
    <ligand>
        <name>NADP(+)</name>
        <dbReference type="ChEBI" id="CHEBI:58349"/>
    </ligand>
</feature>
<feature type="site" description="Important for catalytic activity" evidence="5">
    <location>
        <position position="110"/>
    </location>
</feature>
<dbReference type="HAMAP" id="MF_00956">
    <property type="entry name" value="GDP_fucose_synth"/>
    <property type="match status" value="1"/>
</dbReference>
<keyword evidence="8" id="KW-1185">Reference proteome</keyword>
<dbReference type="Pfam" id="PF01370">
    <property type="entry name" value="Epimerase"/>
    <property type="match status" value="1"/>
</dbReference>
<dbReference type="InterPro" id="IPR036291">
    <property type="entry name" value="NAD(P)-bd_dom_sf"/>
</dbReference>
<feature type="binding site" evidence="5">
    <location>
        <position position="203"/>
    </location>
    <ligand>
        <name>substrate</name>
    </ligand>
</feature>
<comment type="catalytic activity">
    <reaction evidence="5">
        <text>GDP-beta-L-fucose + NADP(+) = GDP-4-dehydro-alpha-D-rhamnose + NADPH + H(+)</text>
        <dbReference type="Rhea" id="RHEA:18885"/>
        <dbReference type="ChEBI" id="CHEBI:15378"/>
        <dbReference type="ChEBI" id="CHEBI:57273"/>
        <dbReference type="ChEBI" id="CHEBI:57783"/>
        <dbReference type="ChEBI" id="CHEBI:57964"/>
        <dbReference type="ChEBI" id="CHEBI:58349"/>
        <dbReference type="EC" id="1.1.1.271"/>
    </reaction>
</comment>
<evidence type="ECO:0000259" key="6">
    <source>
        <dbReference type="Pfam" id="PF01370"/>
    </source>
</evidence>
<dbReference type="InterPro" id="IPR001509">
    <property type="entry name" value="Epimerase_deHydtase"/>
</dbReference>
<evidence type="ECO:0000313" key="7">
    <source>
        <dbReference type="EMBL" id="BEP30358.1"/>
    </source>
</evidence>
<evidence type="ECO:0000256" key="1">
    <source>
        <dbReference type="ARBA" id="ARBA00005959"/>
    </source>
</evidence>
<dbReference type="EMBL" id="AP028654">
    <property type="protein sequence ID" value="BEP30358.1"/>
    <property type="molecule type" value="Genomic_DNA"/>
</dbReference>
<evidence type="ECO:0000256" key="4">
    <source>
        <dbReference type="ARBA" id="ARBA00023235"/>
    </source>
</evidence>
<keyword evidence="3 5" id="KW-0560">Oxidoreductase</keyword>
<dbReference type="InterPro" id="IPR028614">
    <property type="entry name" value="GDP_fucose/colitose_synth"/>
</dbReference>
<evidence type="ECO:0000313" key="8">
    <source>
        <dbReference type="Proteomes" id="UP001321786"/>
    </source>
</evidence>
<dbReference type="EC" id="1.1.1.271" evidence="5"/>
<sequence>MDKNSKIFIAGRNGLVGSSIEREFKKCGYTNIVGLGSKELDLKNQLDVEKYFELERPDYVVLAAAKVGGIMANIKAPAEFLYDNIVIQSNVINSSYKYKVKKLLFLASSCIYPRLSPQPMKEEYLMDGKVEPTNEGYAIAKIAGLKMCEMYNKQYGTNFISVMPCNVYGIGDNFDPEKSHVVAGLIRKFHVAKLENLKFVEVWGSGNARRELMFNEDLAAACVYLFESYSGNAFFNVGTGKDVSIKELAGIIKEIVGFKGNVKFDITKPDGMPQKLMDVSKLKEAGWVYKTELKDGIKKTYEWFLEHKI</sequence>
<feature type="binding site" evidence="5">
    <location>
        <position position="141"/>
    </location>
    <ligand>
        <name>NADP(+)</name>
        <dbReference type="ChEBI" id="CHEBI:58349"/>
    </ligand>
</feature>
<feature type="binding site" evidence="5">
    <location>
        <position position="180"/>
    </location>
    <ligand>
        <name>NADP(+)</name>
        <dbReference type="ChEBI" id="CHEBI:58349"/>
    </ligand>
</feature>
<dbReference type="GO" id="GO:0042351">
    <property type="term" value="P:'de novo' GDP-L-fucose biosynthetic process"/>
    <property type="evidence" value="ECO:0007669"/>
    <property type="project" value="UniProtKB-UniRule"/>
</dbReference>